<keyword evidence="2" id="KW-0808">Transferase</keyword>
<dbReference type="SUPFAM" id="SSF55729">
    <property type="entry name" value="Acyl-CoA N-acyltransferases (Nat)"/>
    <property type="match status" value="1"/>
</dbReference>
<organism evidence="2 3">
    <name type="scientific">Baia soyae</name>
    <dbReference type="NCBI Taxonomy" id="1544746"/>
    <lineage>
        <taxon>Bacteria</taxon>
        <taxon>Bacillati</taxon>
        <taxon>Bacillota</taxon>
        <taxon>Bacilli</taxon>
        <taxon>Bacillales</taxon>
        <taxon>Thermoactinomycetaceae</taxon>
        <taxon>Baia</taxon>
    </lineage>
</organism>
<dbReference type="EMBL" id="SLXV01000043">
    <property type="protein sequence ID" value="TCP64136.1"/>
    <property type="molecule type" value="Genomic_DNA"/>
</dbReference>
<dbReference type="PANTHER" id="PTHR43610:SF1">
    <property type="entry name" value="N-ACETYLTRANSFERASE DOMAIN-CONTAINING PROTEIN"/>
    <property type="match status" value="1"/>
</dbReference>
<dbReference type="InterPro" id="IPR016181">
    <property type="entry name" value="Acyl_CoA_acyltransferase"/>
</dbReference>
<dbReference type="Pfam" id="PF13302">
    <property type="entry name" value="Acetyltransf_3"/>
    <property type="match status" value="1"/>
</dbReference>
<dbReference type="GO" id="GO:0016747">
    <property type="term" value="F:acyltransferase activity, transferring groups other than amino-acyl groups"/>
    <property type="evidence" value="ECO:0007669"/>
    <property type="project" value="InterPro"/>
</dbReference>
<name>A0A4V2SWY7_9BACL</name>
<evidence type="ECO:0000313" key="2">
    <source>
        <dbReference type="EMBL" id="TCP64136.1"/>
    </source>
</evidence>
<protein>
    <submittedName>
        <fullName evidence="2">RimJ/RimL family protein N-acetyltransferase</fullName>
    </submittedName>
</protein>
<reference evidence="2 3" key="1">
    <citation type="submission" date="2019-03" db="EMBL/GenBank/DDBJ databases">
        <title>Genomic Encyclopedia of Type Strains, Phase IV (KMG-IV): sequencing the most valuable type-strain genomes for metagenomic binning, comparative biology and taxonomic classification.</title>
        <authorList>
            <person name="Goeker M."/>
        </authorList>
    </citation>
    <scope>NUCLEOTIDE SEQUENCE [LARGE SCALE GENOMIC DNA]</scope>
    <source>
        <strain evidence="2 3">DSM 46831</strain>
    </source>
</reference>
<comment type="caution">
    <text evidence="2">The sequence shown here is derived from an EMBL/GenBank/DDBJ whole genome shotgun (WGS) entry which is preliminary data.</text>
</comment>
<dbReference type="PANTHER" id="PTHR43610">
    <property type="entry name" value="BLL6696 PROTEIN"/>
    <property type="match status" value="1"/>
</dbReference>
<evidence type="ECO:0000313" key="3">
    <source>
        <dbReference type="Proteomes" id="UP000294746"/>
    </source>
</evidence>
<dbReference type="Proteomes" id="UP000294746">
    <property type="component" value="Unassembled WGS sequence"/>
</dbReference>
<gene>
    <name evidence="2" type="ORF">EDD57_14321</name>
</gene>
<sequence>MSIQLDGNIVSLQLIQEQHVTDLYQIVKSNPAIWTHMTSNLESEEDMHKLVIHALKEHQCGKEIPFVVWHKELNRIVGSTRLYNIKPEARTCELGFTYYATEVQRTAVNTECKLLLLQHVFETLNMIRVQITTDILNLKSQKAIERIGGTREGVLRNDRQLPNGRIRDAAIYSILDREWDTVKEKLHTMLHAY</sequence>
<keyword evidence="3" id="KW-1185">Reference proteome</keyword>
<accession>A0A4V2SWY7</accession>
<evidence type="ECO:0000259" key="1">
    <source>
        <dbReference type="Pfam" id="PF13302"/>
    </source>
</evidence>
<dbReference type="AlphaFoldDB" id="A0A4V2SWY7"/>
<proteinExistence type="predicted"/>
<dbReference type="Gene3D" id="3.40.630.30">
    <property type="match status" value="1"/>
</dbReference>
<dbReference type="InterPro" id="IPR000182">
    <property type="entry name" value="GNAT_dom"/>
</dbReference>
<feature type="domain" description="N-acetyltransferase" evidence="1">
    <location>
        <begin position="12"/>
        <end position="149"/>
    </location>
</feature>